<accession>A0ABN3VDS1</accession>
<name>A0ABN3VDS1_9PSEU</name>
<feature type="region of interest" description="Disordered" evidence="1">
    <location>
        <begin position="379"/>
        <end position="408"/>
    </location>
</feature>
<organism evidence="2 3">
    <name type="scientific">Saccharopolyspora taberi</name>
    <dbReference type="NCBI Taxonomy" id="60895"/>
    <lineage>
        <taxon>Bacteria</taxon>
        <taxon>Bacillati</taxon>
        <taxon>Actinomycetota</taxon>
        <taxon>Actinomycetes</taxon>
        <taxon>Pseudonocardiales</taxon>
        <taxon>Pseudonocardiaceae</taxon>
        <taxon>Saccharopolyspora</taxon>
    </lineage>
</organism>
<dbReference type="EMBL" id="BAAAUX010000014">
    <property type="protein sequence ID" value="GAA2795222.1"/>
    <property type="molecule type" value="Genomic_DNA"/>
</dbReference>
<dbReference type="Proteomes" id="UP001500979">
    <property type="component" value="Unassembled WGS sequence"/>
</dbReference>
<feature type="compositionally biased region" description="Basic residues" evidence="1">
    <location>
        <begin position="382"/>
        <end position="394"/>
    </location>
</feature>
<evidence type="ECO:0000256" key="1">
    <source>
        <dbReference type="SAM" id="MobiDB-lite"/>
    </source>
</evidence>
<evidence type="ECO:0000313" key="2">
    <source>
        <dbReference type="EMBL" id="GAA2795222.1"/>
    </source>
</evidence>
<keyword evidence="3" id="KW-1185">Reference proteome</keyword>
<evidence type="ECO:0000313" key="3">
    <source>
        <dbReference type="Proteomes" id="UP001500979"/>
    </source>
</evidence>
<sequence length="436" mass="47821">MSYADGFSRFLCLAADAWRYGRGDDRRQGEIQRALVAALTDAAERAGLDRSIWRTQPGGDGELALLPSDGTEPRLVDAFIRELDAWLDEYNHDRVAEARLRLRVAMHHGVAYPAPNGYAGKGPVVVSRLLDCRPVRDALDMDSTANLALIISEQIFKDTVYQRHTSLRPEEFVRVFVADQDKDFQAEAWVRVPRIAPERLASALRAHTGEPAKARHLILSLQGVQPEEPMRIERAAEEAFTAAQLGSAQRRIEAAPDGTIISFQDHLQGASALGIWIEQFDRALRAGELGSSPAQVRIGVHCGQRQSDRALARRLAGSDITRDSLSVAHAARVAVAVSDEVFQSVVRAGGRYIDADRYRPVDAGAPAWLYIPGYSVPPDATRHRRKTRRPRKKTSAPQSASQVGTINGPATVLGAESKIETLVVGAFNDFGEGERP</sequence>
<reference evidence="2 3" key="1">
    <citation type="journal article" date="2019" name="Int. J. Syst. Evol. Microbiol.">
        <title>The Global Catalogue of Microorganisms (GCM) 10K type strain sequencing project: providing services to taxonomists for standard genome sequencing and annotation.</title>
        <authorList>
            <consortium name="The Broad Institute Genomics Platform"/>
            <consortium name="The Broad Institute Genome Sequencing Center for Infectious Disease"/>
            <person name="Wu L."/>
            <person name="Ma J."/>
        </authorList>
    </citation>
    <scope>NUCLEOTIDE SEQUENCE [LARGE SCALE GENOMIC DNA]</scope>
    <source>
        <strain evidence="2 3">JCM 9383</strain>
    </source>
</reference>
<comment type="caution">
    <text evidence="2">The sequence shown here is derived from an EMBL/GenBank/DDBJ whole genome shotgun (WGS) entry which is preliminary data.</text>
</comment>
<feature type="compositionally biased region" description="Polar residues" evidence="1">
    <location>
        <begin position="395"/>
        <end position="405"/>
    </location>
</feature>
<proteinExistence type="predicted"/>
<protein>
    <submittedName>
        <fullName evidence="2">Uncharacterized protein</fullName>
    </submittedName>
</protein>
<gene>
    <name evidence="2" type="ORF">GCM10010470_32770</name>
</gene>